<comment type="caution">
    <text evidence="8">Lacks conserved residue(s) required for the propagation of feature annotation.</text>
</comment>
<sequence length="400" mass="45601">MTKQNIYESVSVSIYIALFLGIFPTYFSKIGKRVILATNKWCSAIIFTYFVLFTTMVYMSTLAFNPITDGTLYNFNTLAKLLTLVVTLVGDLGTWALLIQGYFHKHHVKNFFNTVATIDKTFTKIGHKINHNFYTYLAINLSGPALTVSNVVMQLWNMKRGKEKMDRLPPILLFCHFYSFSLVHHGETLFVTCNVVLSKRFEAIGLILKKLGERSSLRDKARITKEKKLAISDLIKNSKPDDKVLDICIACHDKLCDLHDVVNKVFGFLVIVGSLIQFNTVVFAFCYCYYSISIRPISTLGWFFWAVFRIYELTRKAISAHITTSEAQTILHLVGKLMIHADTHTEEKLKMFALQIKHRTRPLTALGLFPIDGTFAFTIIGATTTYITIIYQFQVNKLAC</sequence>
<feature type="transmembrane region" description="Helical" evidence="8">
    <location>
        <begin position="81"/>
        <end position="103"/>
    </location>
</feature>
<dbReference type="PANTHER" id="PTHR21143">
    <property type="entry name" value="INVERTEBRATE GUSTATORY RECEPTOR"/>
    <property type="match status" value="1"/>
</dbReference>
<comment type="function">
    <text evidence="8">Gustatory receptor which mediates acceptance or avoidance behavior, depending on its substrates.</text>
</comment>
<evidence type="ECO:0000313" key="9">
    <source>
        <dbReference type="EMBL" id="KAJ3648377.1"/>
    </source>
</evidence>
<evidence type="ECO:0000256" key="1">
    <source>
        <dbReference type="ARBA" id="ARBA00004651"/>
    </source>
</evidence>
<dbReference type="AlphaFoldDB" id="A0AA38I392"/>
<feature type="transmembrane region" description="Helical" evidence="8">
    <location>
        <begin position="133"/>
        <end position="156"/>
    </location>
</feature>
<evidence type="ECO:0000256" key="7">
    <source>
        <dbReference type="ARBA" id="ARBA00023224"/>
    </source>
</evidence>
<evidence type="ECO:0000256" key="5">
    <source>
        <dbReference type="ARBA" id="ARBA00023136"/>
    </source>
</evidence>
<dbReference type="GO" id="GO:0050909">
    <property type="term" value="P:sensory perception of taste"/>
    <property type="evidence" value="ECO:0007669"/>
    <property type="project" value="InterPro"/>
</dbReference>
<organism evidence="9 10">
    <name type="scientific">Zophobas morio</name>
    <dbReference type="NCBI Taxonomy" id="2755281"/>
    <lineage>
        <taxon>Eukaryota</taxon>
        <taxon>Metazoa</taxon>
        <taxon>Ecdysozoa</taxon>
        <taxon>Arthropoda</taxon>
        <taxon>Hexapoda</taxon>
        <taxon>Insecta</taxon>
        <taxon>Pterygota</taxon>
        <taxon>Neoptera</taxon>
        <taxon>Endopterygota</taxon>
        <taxon>Coleoptera</taxon>
        <taxon>Polyphaga</taxon>
        <taxon>Cucujiformia</taxon>
        <taxon>Tenebrionidae</taxon>
        <taxon>Zophobas</taxon>
    </lineage>
</organism>
<dbReference type="GO" id="GO:0043025">
    <property type="term" value="C:neuronal cell body"/>
    <property type="evidence" value="ECO:0007669"/>
    <property type="project" value="TreeGrafter"/>
</dbReference>
<proteinExistence type="inferred from homology"/>
<keyword evidence="3 8" id="KW-0812">Transmembrane</keyword>
<dbReference type="GO" id="GO:0005886">
    <property type="term" value="C:plasma membrane"/>
    <property type="evidence" value="ECO:0007669"/>
    <property type="project" value="UniProtKB-SubCell"/>
</dbReference>
<feature type="transmembrane region" description="Helical" evidence="8">
    <location>
        <begin position="265"/>
        <end position="290"/>
    </location>
</feature>
<name>A0AA38I392_9CUCU</name>
<keyword evidence="2 8" id="KW-1003">Cell membrane</keyword>
<evidence type="ECO:0000256" key="6">
    <source>
        <dbReference type="ARBA" id="ARBA00023170"/>
    </source>
</evidence>
<dbReference type="GO" id="GO:0008049">
    <property type="term" value="P:male courtship behavior"/>
    <property type="evidence" value="ECO:0007669"/>
    <property type="project" value="TreeGrafter"/>
</dbReference>
<evidence type="ECO:0000256" key="2">
    <source>
        <dbReference type="ARBA" id="ARBA00022475"/>
    </source>
</evidence>
<gene>
    <name evidence="9" type="ORF">Zmor_020187</name>
</gene>
<keyword evidence="5 8" id="KW-0472">Membrane</keyword>
<dbReference type="Pfam" id="PF08395">
    <property type="entry name" value="7tm_7"/>
    <property type="match status" value="1"/>
</dbReference>
<dbReference type="GO" id="GO:0030425">
    <property type="term" value="C:dendrite"/>
    <property type="evidence" value="ECO:0007669"/>
    <property type="project" value="TreeGrafter"/>
</dbReference>
<feature type="transmembrane region" description="Helical" evidence="8">
    <location>
        <begin position="41"/>
        <end position="61"/>
    </location>
</feature>
<dbReference type="EMBL" id="JALNTZ010000006">
    <property type="protein sequence ID" value="KAJ3648377.1"/>
    <property type="molecule type" value="Genomic_DNA"/>
</dbReference>
<evidence type="ECO:0000256" key="8">
    <source>
        <dbReference type="RuleBase" id="RU363108"/>
    </source>
</evidence>
<keyword evidence="6 8" id="KW-0675">Receptor</keyword>
<evidence type="ECO:0000256" key="4">
    <source>
        <dbReference type="ARBA" id="ARBA00022989"/>
    </source>
</evidence>
<dbReference type="PANTHER" id="PTHR21143:SF133">
    <property type="entry name" value="GUSTATORY AND PHEROMONE RECEPTOR 32A-RELATED"/>
    <property type="match status" value="1"/>
</dbReference>
<dbReference type="GO" id="GO:0007635">
    <property type="term" value="P:chemosensory behavior"/>
    <property type="evidence" value="ECO:0007669"/>
    <property type="project" value="TreeGrafter"/>
</dbReference>
<keyword evidence="4 8" id="KW-1133">Transmembrane helix</keyword>
<dbReference type="GO" id="GO:0007165">
    <property type="term" value="P:signal transduction"/>
    <property type="evidence" value="ECO:0007669"/>
    <property type="project" value="UniProtKB-KW"/>
</dbReference>
<protein>
    <recommendedName>
        <fullName evidence="8">Gustatory receptor</fullName>
    </recommendedName>
</protein>
<comment type="caution">
    <text evidence="9">The sequence shown here is derived from an EMBL/GenBank/DDBJ whole genome shotgun (WGS) entry which is preliminary data.</text>
</comment>
<dbReference type="Proteomes" id="UP001168821">
    <property type="component" value="Unassembled WGS sequence"/>
</dbReference>
<accession>A0AA38I392</accession>
<comment type="similarity">
    <text evidence="8">Belongs to the insect chemoreceptor superfamily. Gustatory receptor (GR) family.</text>
</comment>
<evidence type="ECO:0000313" key="10">
    <source>
        <dbReference type="Proteomes" id="UP001168821"/>
    </source>
</evidence>
<evidence type="ECO:0000256" key="3">
    <source>
        <dbReference type="ARBA" id="ARBA00022692"/>
    </source>
</evidence>
<keyword evidence="10" id="KW-1185">Reference proteome</keyword>
<keyword evidence="7 8" id="KW-0807">Transducer</keyword>
<dbReference type="InterPro" id="IPR013604">
    <property type="entry name" value="7TM_chemorcpt"/>
</dbReference>
<feature type="transmembrane region" description="Helical" evidence="8">
    <location>
        <begin position="12"/>
        <end position="29"/>
    </location>
</feature>
<dbReference type="GO" id="GO:0030424">
    <property type="term" value="C:axon"/>
    <property type="evidence" value="ECO:0007669"/>
    <property type="project" value="TreeGrafter"/>
</dbReference>
<comment type="subcellular location">
    <subcellularLocation>
        <location evidence="1 8">Cell membrane</location>
        <topology evidence="1 8">Multi-pass membrane protein</topology>
    </subcellularLocation>
</comment>
<reference evidence="9" key="1">
    <citation type="journal article" date="2023" name="G3 (Bethesda)">
        <title>Whole genome assemblies of Zophobas morio and Tenebrio molitor.</title>
        <authorList>
            <person name="Kaur S."/>
            <person name="Stinson S.A."/>
            <person name="diCenzo G.C."/>
        </authorList>
    </citation>
    <scope>NUCLEOTIDE SEQUENCE</scope>
    <source>
        <strain evidence="9">QUZm001</strain>
    </source>
</reference>